<evidence type="ECO:0000256" key="7">
    <source>
        <dbReference type="SAM" id="Phobius"/>
    </source>
</evidence>
<feature type="transmembrane region" description="Helical" evidence="7">
    <location>
        <begin position="46"/>
        <end position="66"/>
    </location>
</feature>
<feature type="transmembrane region" description="Helical" evidence="7">
    <location>
        <begin position="330"/>
        <end position="349"/>
    </location>
</feature>
<evidence type="ECO:0000256" key="4">
    <source>
        <dbReference type="ARBA" id="ARBA00023136"/>
    </source>
</evidence>
<comment type="caution">
    <text evidence="9">The sequence shown here is derived from an EMBL/GenBank/DDBJ whole genome shotgun (WGS) entry which is preliminary data.</text>
</comment>
<feature type="transmembrane region" description="Helical" evidence="7">
    <location>
        <begin position="263"/>
        <end position="288"/>
    </location>
</feature>
<feature type="compositionally biased region" description="Basic residues" evidence="6">
    <location>
        <begin position="424"/>
        <end position="441"/>
    </location>
</feature>
<dbReference type="PANTHER" id="PTHR42718:SF49">
    <property type="entry name" value="EXPORT PROTEIN"/>
    <property type="match status" value="1"/>
</dbReference>
<keyword evidence="2 7" id="KW-0812">Transmembrane</keyword>
<evidence type="ECO:0000256" key="1">
    <source>
        <dbReference type="ARBA" id="ARBA00004651"/>
    </source>
</evidence>
<feature type="region of interest" description="Disordered" evidence="6">
    <location>
        <begin position="454"/>
        <end position="506"/>
    </location>
</feature>
<sequence>MDTTTERARRGALLGLAAGVFCIQWDAFALNLALPQIRHELDAGGTGVQWVISSYLLTTGMLMLGAGRLADLFGRRRLFVLGLVVFGAASTLCALAWSLPALVAFRAVQGVGASMIMPAGLSLVTHVYTGHRPGRAIGWALGLGGAATACGPVAGGWLTEALSWRAVFWLNVPLTALAALWSRRAAESRDDGTPRHLDWPGLLTATAGLGALALFLDRGSGWPLLPALSTPTAAVLLLVLFVRIQRDSPHPVVRLALFRNLPYVVLTLTGAVANTALVLLLFLVPLSLQSEWGLPAGEAGAAFLAPTAAIALAGPLAGRVPPRRAAPVTAACLTVGAVALGGLAGAGALGRVRAVSGLGGGGRRRVRYRQRVDAGDHPADRRARTGRRSLRRDEDRDHGGRGPRRHAERRGHTTHRALADRAGGAHRPRRRLPRRRTRHRRLALPRIFVRHSRRVTATAATAPESAKPATGSPAARFSMPSPTSRTVPAVSLPMTTGSGRGSVSAR</sequence>
<feature type="transmembrane region" description="Helical" evidence="7">
    <location>
        <begin position="12"/>
        <end position="34"/>
    </location>
</feature>
<dbReference type="AlphaFoldDB" id="A0A4Y3QYV2"/>
<feature type="transmembrane region" description="Helical" evidence="7">
    <location>
        <begin position="222"/>
        <end position="242"/>
    </location>
</feature>
<feature type="compositionally biased region" description="Basic and acidic residues" evidence="6">
    <location>
        <begin position="370"/>
        <end position="383"/>
    </location>
</feature>
<dbReference type="EMBL" id="BJMM01000006">
    <property type="protein sequence ID" value="GEB49120.1"/>
    <property type="molecule type" value="Genomic_DNA"/>
</dbReference>
<keyword evidence="5" id="KW-0046">Antibiotic resistance</keyword>
<evidence type="ECO:0000256" key="5">
    <source>
        <dbReference type="ARBA" id="ARBA00023251"/>
    </source>
</evidence>
<evidence type="ECO:0000259" key="8">
    <source>
        <dbReference type="PROSITE" id="PS50850"/>
    </source>
</evidence>
<feature type="transmembrane region" description="Helical" evidence="7">
    <location>
        <begin position="78"/>
        <end position="97"/>
    </location>
</feature>
<keyword evidence="10" id="KW-1185">Reference proteome</keyword>
<accession>A0A4Y3QYV2</accession>
<dbReference type="PROSITE" id="PS00216">
    <property type="entry name" value="SUGAR_TRANSPORT_1"/>
    <property type="match status" value="1"/>
</dbReference>
<feature type="transmembrane region" description="Helical" evidence="7">
    <location>
        <begin position="197"/>
        <end position="216"/>
    </location>
</feature>
<dbReference type="Gene3D" id="1.20.1720.10">
    <property type="entry name" value="Multidrug resistance protein D"/>
    <property type="match status" value="1"/>
</dbReference>
<evidence type="ECO:0000313" key="10">
    <source>
        <dbReference type="Proteomes" id="UP000319210"/>
    </source>
</evidence>
<keyword evidence="3 7" id="KW-1133">Transmembrane helix</keyword>
<dbReference type="Pfam" id="PF07690">
    <property type="entry name" value="MFS_1"/>
    <property type="match status" value="1"/>
</dbReference>
<evidence type="ECO:0000313" key="9">
    <source>
        <dbReference type="EMBL" id="GEB49120.1"/>
    </source>
</evidence>
<evidence type="ECO:0000256" key="6">
    <source>
        <dbReference type="SAM" id="MobiDB-lite"/>
    </source>
</evidence>
<proteinExistence type="predicted"/>
<protein>
    <recommendedName>
        <fullName evidence="8">Major facilitator superfamily (MFS) profile domain-containing protein</fullName>
    </recommendedName>
</protein>
<feature type="domain" description="Major facilitator superfamily (MFS) profile" evidence="8">
    <location>
        <begin position="12"/>
        <end position="506"/>
    </location>
</feature>
<feature type="transmembrane region" description="Helical" evidence="7">
    <location>
        <begin position="300"/>
        <end position="318"/>
    </location>
</feature>
<feature type="transmembrane region" description="Helical" evidence="7">
    <location>
        <begin position="103"/>
        <end position="124"/>
    </location>
</feature>
<dbReference type="InterPro" id="IPR020846">
    <property type="entry name" value="MFS_dom"/>
</dbReference>
<dbReference type="InterPro" id="IPR011701">
    <property type="entry name" value="MFS"/>
</dbReference>
<dbReference type="PROSITE" id="PS50850">
    <property type="entry name" value="MFS"/>
    <property type="match status" value="1"/>
</dbReference>
<feature type="compositionally biased region" description="Basic and acidic residues" evidence="6">
    <location>
        <begin position="391"/>
        <end position="400"/>
    </location>
</feature>
<dbReference type="InterPro" id="IPR005829">
    <property type="entry name" value="Sugar_transporter_CS"/>
</dbReference>
<name>A0A4Y3QYV2_STRCI</name>
<feature type="compositionally biased region" description="Basic residues" evidence="6">
    <location>
        <begin position="401"/>
        <end position="415"/>
    </location>
</feature>
<dbReference type="InterPro" id="IPR036259">
    <property type="entry name" value="MFS_trans_sf"/>
</dbReference>
<feature type="transmembrane region" description="Helical" evidence="7">
    <location>
        <begin position="136"/>
        <end position="154"/>
    </location>
</feature>
<dbReference type="OrthoDB" id="9781469at2"/>
<dbReference type="GO" id="GO:0022857">
    <property type="term" value="F:transmembrane transporter activity"/>
    <property type="evidence" value="ECO:0007669"/>
    <property type="project" value="InterPro"/>
</dbReference>
<dbReference type="PANTHER" id="PTHR42718">
    <property type="entry name" value="MAJOR FACILITATOR SUPERFAMILY MULTIDRUG TRANSPORTER MFSC"/>
    <property type="match status" value="1"/>
</dbReference>
<dbReference type="Proteomes" id="UP000319210">
    <property type="component" value="Unassembled WGS sequence"/>
</dbReference>
<reference evidence="9 10" key="1">
    <citation type="submission" date="2019-06" db="EMBL/GenBank/DDBJ databases">
        <title>Whole genome shotgun sequence of Streptomyces cacaoi subsp. cacaoi NBRC 12748.</title>
        <authorList>
            <person name="Hosoyama A."/>
            <person name="Uohara A."/>
            <person name="Ohji S."/>
            <person name="Ichikawa N."/>
        </authorList>
    </citation>
    <scope>NUCLEOTIDE SEQUENCE [LARGE SCALE GENOMIC DNA]</scope>
    <source>
        <strain evidence="9 10">NBRC 12748</strain>
    </source>
</reference>
<feature type="transmembrane region" description="Helical" evidence="7">
    <location>
        <begin position="166"/>
        <end position="185"/>
    </location>
</feature>
<dbReference type="CDD" id="cd17321">
    <property type="entry name" value="MFS_MMR_MDR_like"/>
    <property type="match status" value="1"/>
</dbReference>
<dbReference type="GO" id="GO:0005886">
    <property type="term" value="C:plasma membrane"/>
    <property type="evidence" value="ECO:0007669"/>
    <property type="project" value="UniProtKB-SubCell"/>
</dbReference>
<keyword evidence="4 7" id="KW-0472">Membrane</keyword>
<dbReference type="GO" id="GO:0046677">
    <property type="term" value="P:response to antibiotic"/>
    <property type="evidence" value="ECO:0007669"/>
    <property type="project" value="UniProtKB-KW"/>
</dbReference>
<evidence type="ECO:0000256" key="2">
    <source>
        <dbReference type="ARBA" id="ARBA00022692"/>
    </source>
</evidence>
<evidence type="ECO:0000256" key="3">
    <source>
        <dbReference type="ARBA" id="ARBA00022989"/>
    </source>
</evidence>
<organism evidence="9 10">
    <name type="scientific">Streptomyces cacaoi</name>
    <dbReference type="NCBI Taxonomy" id="1898"/>
    <lineage>
        <taxon>Bacteria</taxon>
        <taxon>Bacillati</taxon>
        <taxon>Actinomycetota</taxon>
        <taxon>Actinomycetes</taxon>
        <taxon>Kitasatosporales</taxon>
        <taxon>Streptomycetaceae</taxon>
        <taxon>Streptomyces</taxon>
    </lineage>
</organism>
<dbReference type="SUPFAM" id="SSF103473">
    <property type="entry name" value="MFS general substrate transporter"/>
    <property type="match status" value="1"/>
</dbReference>
<gene>
    <name evidence="9" type="ORF">SCA03_16710</name>
</gene>
<comment type="subcellular location">
    <subcellularLocation>
        <location evidence="1">Cell membrane</location>
        <topology evidence="1">Multi-pass membrane protein</topology>
    </subcellularLocation>
</comment>
<feature type="region of interest" description="Disordered" evidence="6">
    <location>
        <begin position="366"/>
        <end position="441"/>
    </location>
</feature>